<feature type="transmembrane region" description="Helical" evidence="1">
    <location>
        <begin position="66"/>
        <end position="86"/>
    </location>
</feature>
<feature type="transmembrane region" description="Helical" evidence="1">
    <location>
        <begin position="92"/>
        <end position="114"/>
    </location>
</feature>
<sequence length="130" mass="14541">MKRRNRPISCLPFKLAFKTDGTLVPILRFAFFGIAAACLVTTMTLTPMSQKILIPRSVLLLENASYSLYLTHVFTLPAMLLVLHRMPFDLPAWATISPLFAASVLIAMIFYVVFEKPSQRFSSSTPDATN</sequence>
<protein>
    <submittedName>
        <fullName evidence="2">Acyltransferase</fullName>
    </submittedName>
</protein>
<dbReference type="RefSeq" id="WP_132831532.1">
    <property type="nucleotide sequence ID" value="NZ_SMFP01000028.1"/>
</dbReference>
<evidence type="ECO:0000256" key="1">
    <source>
        <dbReference type="SAM" id="Phobius"/>
    </source>
</evidence>
<dbReference type="EMBL" id="SMFP01000028">
    <property type="protein sequence ID" value="TDE33713.1"/>
    <property type="molecule type" value="Genomic_DNA"/>
</dbReference>
<reference evidence="2 3" key="1">
    <citation type="submission" date="2019-03" db="EMBL/GenBank/DDBJ databases">
        <authorList>
            <person name="Zhang S."/>
        </authorList>
    </citation>
    <scope>NUCLEOTIDE SEQUENCE [LARGE SCALE GENOMIC DNA]</scope>
    <source>
        <strain evidence="2 3">S4J41</strain>
    </source>
</reference>
<keyword evidence="2" id="KW-0808">Transferase</keyword>
<dbReference type="OrthoDB" id="9796461at2"/>
<name>A0A4R5EHF7_9RHOB</name>
<keyword evidence="3" id="KW-1185">Reference proteome</keyword>
<proteinExistence type="predicted"/>
<dbReference type="AlphaFoldDB" id="A0A4R5EHF7"/>
<keyword evidence="1" id="KW-0812">Transmembrane</keyword>
<dbReference type="Proteomes" id="UP000294662">
    <property type="component" value="Unassembled WGS sequence"/>
</dbReference>
<evidence type="ECO:0000313" key="2">
    <source>
        <dbReference type="EMBL" id="TDE33713.1"/>
    </source>
</evidence>
<feature type="transmembrane region" description="Helical" evidence="1">
    <location>
        <begin position="26"/>
        <end position="45"/>
    </location>
</feature>
<dbReference type="GO" id="GO:0016746">
    <property type="term" value="F:acyltransferase activity"/>
    <property type="evidence" value="ECO:0007669"/>
    <property type="project" value="UniProtKB-KW"/>
</dbReference>
<keyword evidence="2" id="KW-0012">Acyltransferase</keyword>
<evidence type="ECO:0000313" key="3">
    <source>
        <dbReference type="Proteomes" id="UP000294662"/>
    </source>
</evidence>
<organism evidence="2 3">
    <name type="scientific">Antarcticimicrobium sediminis</name>
    <dbReference type="NCBI Taxonomy" id="2546227"/>
    <lineage>
        <taxon>Bacteria</taxon>
        <taxon>Pseudomonadati</taxon>
        <taxon>Pseudomonadota</taxon>
        <taxon>Alphaproteobacteria</taxon>
        <taxon>Rhodobacterales</taxon>
        <taxon>Paracoccaceae</taxon>
        <taxon>Antarcticimicrobium</taxon>
    </lineage>
</organism>
<keyword evidence="1" id="KW-0472">Membrane</keyword>
<gene>
    <name evidence="2" type="ORF">E1B25_20975</name>
</gene>
<keyword evidence="1" id="KW-1133">Transmembrane helix</keyword>
<accession>A0A4R5EHF7</accession>
<comment type="caution">
    <text evidence="2">The sequence shown here is derived from an EMBL/GenBank/DDBJ whole genome shotgun (WGS) entry which is preliminary data.</text>
</comment>